<dbReference type="PRINTS" id="PR00421">
    <property type="entry name" value="THIOREDOXIN"/>
</dbReference>
<feature type="active site" description="Nucleophile" evidence="7">
    <location>
        <position position="75"/>
    </location>
</feature>
<keyword evidence="4 8" id="KW-1015">Disulfide bond</keyword>
<dbReference type="InterPro" id="IPR017937">
    <property type="entry name" value="Thioredoxin_CS"/>
</dbReference>
<evidence type="ECO:0000256" key="8">
    <source>
        <dbReference type="PIRSR" id="PIRSR000077-4"/>
    </source>
</evidence>
<keyword evidence="2" id="KW-0813">Transport</keyword>
<dbReference type="AlphaFoldDB" id="A0AAU7CA49"/>
<dbReference type="CDD" id="cd02947">
    <property type="entry name" value="TRX_family"/>
    <property type="match status" value="1"/>
</dbReference>
<feature type="disulfide bond" description="Redox-active" evidence="8">
    <location>
        <begin position="75"/>
        <end position="78"/>
    </location>
</feature>
<dbReference type="InterPro" id="IPR036249">
    <property type="entry name" value="Thioredoxin-like_sf"/>
</dbReference>
<reference evidence="10" key="1">
    <citation type="submission" date="2024-05" db="EMBL/GenBank/DDBJ databases">
        <title>Planctomycetes of the genus Singulisphaera possess chitinolytic capabilities.</title>
        <authorList>
            <person name="Ivanova A."/>
        </authorList>
    </citation>
    <scope>NUCLEOTIDE SEQUENCE</scope>
    <source>
        <strain evidence="10">Ch08T</strain>
    </source>
</reference>
<proteinExistence type="inferred from homology"/>
<feature type="site" description="Deprotonates C-terminal active site Cys" evidence="7">
    <location>
        <position position="69"/>
    </location>
</feature>
<feature type="domain" description="Thioredoxin" evidence="9">
    <location>
        <begin position="40"/>
        <end position="151"/>
    </location>
</feature>
<evidence type="ECO:0000256" key="1">
    <source>
        <dbReference type="ARBA" id="ARBA00008987"/>
    </source>
</evidence>
<evidence type="ECO:0000256" key="5">
    <source>
        <dbReference type="ARBA" id="ARBA00023284"/>
    </source>
</evidence>
<feature type="site" description="Contributes to redox potential value" evidence="7">
    <location>
        <position position="77"/>
    </location>
</feature>
<dbReference type="NCBIfam" id="TIGR01068">
    <property type="entry name" value="thioredoxin"/>
    <property type="match status" value="1"/>
</dbReference>
<evidence type="ECO:0000256" key="7">
    <source>
        <dbReference type="PIRSR" id="PIRSR000077-1"/>
    </source>
</evidence>
<accession>A0AAU7CA49</accession>
<comment type="similarity">
    <text evidence="1">Belongs to the thioredoxin family.</text>
</comment>
<evidence type="ECO:0000256" key="6">
    <source>
        <dbReference type="NCBIfam" id="TIGR01068"/>
    </source>
</evidence>
<dbReference type="EMBL" id="CP155447">
    <property type="protein sequence ID" value="XBH02008.1"/>
    <property type="molecule type" value="Genomic_DNA"/>
</dbReference>
<dbReference type="GO" id="GO:0015035">
    <property type="term" value="F:protein-disulfide reductase activity"/>
    <property type="evidence" value="ECO:0007669"/>
    <property type="project" value="UniProtKB-UniRule"/>
</dbReference>
<evidence type="ECO:0000256" key="4">
    <source>
        <dbReference type="ARBA" id="ARBA00023157"/>
    </source>
</evidence>
<dbReference type="InterPro" id="IPR005746">
    <property type="entry name" value="Thioredoxin"/>
</dbReference>
<keyword evidence="3" id="KW-0249">Electron transport</keyword>
<dbReference type="FunFam" id="3.40.30.10:FF:000001">
    <property type="entry name" value="Thioredoxin"/>
    <property type="match status" value="1"/>
</dbReference>
<feature type="site" description="Contributes to redox potential value" evidence="7">
    <location>
        <position position="76"/>
    </location>
</feature>
<dbReference type="Pfam" id="PF00085">
    <property type="entry name" value="Thioredoxin"/>
    <property type="match status" value="1"/>
</dbReference>
<evidence type="ECO:0000256" key="2">
    <source>
        <dbReference type="ARBA" id="ARBA00022448"/>
    </source>
</evidence>
<dbReference type="GO" id="GO:0005829">
    <property type="term" value="C:cytosol"/>
    <property type="evidence" value="ECO:0007669"/>
    <property type="project" value="TreeGrafter"/>
</dbReference>
<dbReference type="PANTHER" id="PTHR45663:SF11">
    <property type="entry name" value="GEO12009P1"/>
    <property type="match status" value="1"/>
</dbReference>
<keyword evidence="5 8" id="KW-0676">Redox-active center</keyword>
<dbReference type="RefSeq" id="WP_406694752.1">
    <property type="nucleotide sequence ID" value="NZ_CP155447.1"/>
</dbReference>
<feature type="active site" description="Nucleophile" evidence="7">
    <location>
        <position position="78"/>
    </location>
</feature>
<dbReference type="GO" id="GO:0045454">
    <property type="term" value="P:cell redox homeostasis"/>
    <property type="evidence" value="ECO:0007669"/>
    <property type="project" value="TreeGrafter"/>
</dbReference>
<dbReference type="PANTHER" id="PTHR45663">
    <property type="entry name" value="GEO12009P1"/>
    <property type="match status" value="1"/>
</dbReference>
<protein>
    <recommendedName>
        <fullName evidence="6">Thioredoxin</fullName>
    </recommendedName>
</protein>
<dbReference type="PROSITE" id="PS00194">
    <property type="entry name" value="THIOREDOXIN_1"/>
    <property type="match status" value="1"/>
</dbReference>
<dbReference type="Gene3D" id="2.30.30.380">
    <property type="entry name" value="Zn-finger domain of Sec23/24"/>
    <property type="match status" value="1"/>
</dbReference>
<gene>
    <name evidence="10" type="primary">trxA</name>
    <name evidence="10" type="ORF">V5E97_27235</name>
</gene>
<dbReference type="PROSITE" id="PS51352">
    <property type="entry name" value="THIOREDOXIN_2"/>
    <property type="match status" value="1"/>
</dbReference>
<evidence type="ECO:0000259" key="9">
    <source>
        <dbReference type="PROSITE" id="PS51352"/>
    </source>
</evidence>
<dbReference type="SUPFAM" id="SSF52833">
    <property type="entry name" value="Thioredoxin-like"/>
    <property type="match status" value="1"/>
</dbReference>
<sequence length="151" mass="16260">MSEPQIIRCPSCGATNRISEAAREKILGGLAPVCGRCKTPLAADPGPLTVTDATFSAEVERSPLPVLVDMWAPWCGPCRMIAPSLDELATEMAGRVRFAKLNVDENPATASRFNVRSIPALLVFAGGREVDRIVGVQPKSEIAKRLRRFAS</sequence>
<organism evidence="10">
    <name type="scientific">Singulisphaera sp. Ch08</name>
    <dbReference type="NCBI Taxonomy" id="3120278"/>
    <lineage>
        <taxon>Bacteria</taxon>
        <taxon>Pseudomonadati</taxon>
        <taxon>Planctomycetota</taxon>
        <taxon>Planctomycetia</taxon>
        <taxon>Isosphaerales</taxon>
        <taxon>Isosphaeraceae</taxon>
        <taxon>Singulisphaera</taxon>
    </lineage>
</organism>
<evidence type="ECO:0000256" key="3">
    <source>
        <dbReference type="ARBA" id="ARBA00022982"/>
    </source>
</evidence>
<name>A0AAU7CA49_9BACT</name>
<dbReference type="Gene3D" id="3.40.30.10">
    <property type="entry name" value="Glutaredoxin"/>
    <property type="match status" value="1"/>
</dbReference>
<dbReference type="InterPro" id="IPR013766">
    <property type="entry name" value="Thioredoxin_domain"/>
</dbReference>
<evidence type="ECO:0000313" key="10">
    <source>
        <dbReference type="EMBL" id="XBH02008.1"/>
    </source>
</evidence>